<evidence type="ECO:0000313" key="2">
    <source>
        <dbReference type="EnsemblPlants" id="ONIVA02G18180.1"/>
    </source>
</evidence>
<name>A0A0E0G6P1_ORYNI</name>
<reference evidence="2" key="2">
    <citation type="submission" date="2018-04" db="EMBL/GenBank/DDBJ databases">
        <title>OnivRS2 (Oryza nivara Reference Sequence Version 2).</title>
        <authorList>
            <person name="Zhang J."/>
            <person name="Kudrna D."/>
            <person name="Lee S."/>
            <person name="Talag J."/>
            <person name="Rajasekar S."/>
            <person name="Welchert J."/>
            <person name="Hsing Y.-I."/>
            <person name="Wing R.A."/>
        </authorList>
    </citation>
    <scope>NUCLEOTIDE SEQUENCE [LARGE SCALE GENOMIC DNA]</scope>
    <source>
        <strain evidence="2">SL10</strain>
    </source>
</reference>
<keyword evidence="3" id="KW-1185">Reference proteome</keyword>
<dbReference type="STRING" id="4536.A0A0E0G6P1"/>
<reference evidence="2" key="1">
    <citation type="submission" date="2015-04" db="UniProtKB">
        <authorList>
            <consortium name="EnsemblPlants"/>
        </authorList>
    </citation>
    <scope>IDENTIFICATION</scope>
    <source>
        <strain evidence="2">SL10</strain>
    </source>
</reference>
<sequence>MTTHATMAIVRLATEADPANRTLFVHSLDWSAGADDLLSTFSRFGFENISQNESLAWTARANSCGGSDLGLGLDPRQYNADNHNTRALTPMNTRTQTLPL</sequence>
<dbReference type="AlphaFoldDB" id="A0A0E0G6P1"/>
<dbReference type="SUPFAM" id="SSF54928">
    <property type="entry name" value="RNA-binding domain, RBD"/>
    <property type="match status" value="1"/>
</dbReference>
<dbReference type="Proteomes" id="UP000006591">
    <property type="component" value="Chromosome 2"/>
</dbReference>
<accession>A0A0E0G6P1</accession>
<feature type="region of interest" description="Disordered" evidence="1">
    <location>
        <begin position="81"/>
        <end position="100"/>
    </location>
</feature>
<evidence type="ECO:0000313" key="3">
    <source>
        <dbReference type="Proteomes" id="UP000006591"/>
    </source>
</evidence>
<dbReference type="GO" id="GO:0003676">
    <property type="term" value="F:nucleic acid binding"/>
    <property type="evidence" value="ECO:0007669"/>
    <property type="project" value="InterPro"/>
</dbReference>
<dbReference type="Gramene" id="ONIVA02G18180.1">
    <property type="protein sequence ID" value="ONIVA02G18180.1"/>
    <property type="gene ID" value="ONIVA02G18180"/>
</dbReference>
<dbReference type="InterPro" id="IPR035979">
    <property type="entry name" value="RBD_domain_sf"/>
</dbReference>
<organism evidence="2">
    <name type="scientific">Oryza nivara</name>
    <name type="common">Indian wild rice</name>
    <name type="synonym">Oryza sativa f. spontanea</name>
    <dbReference type="NCBI Taxonomy" id="4536"/>
    <lineage>
        <taxon>Eukaryota</taxon>
        <taxon>Viridiplantae</taxon>
        <taxon>Streptophyta</taxon>
        <taxon>Embryophyta</taxon>
        <taxon>Tracheophyta</taxon>
        <taxon>Spermatophyta</taxon>
        <taxon>Magnoliopsida</taxon>
        <taxon>Liliopsida</taxon>
        <taxon>Poales</taxon>
        <taxon>Poaceae</taxon>
        <taxon>BOP clade</taxon>
        <taxon>Oryzoideae</taxon>
        <taxon>Oryzeae</taxon>
        <taxon>Oryzinae</taxon>
        <taxon>Oryza</taxon>
    </lineage>
</organism>
<protein>
    <submittedName>
        <fullName evidence="2">Uncharacterized protein</fullName>
    </submittedName>
</protein>
<evidence type="ECO:0000256" key="1">
    <source>
        <dbReference type="SAM" id="MobiDB-lite"/>
    </source>
</evidence>
<dbReference type="HOGENOM" id="CLU_2310639_0_0_1"/>
<dbReference type="EnsemblPlants" id="ONIVA02G18180.1">
    <property type="protein sequence ID" value="ONIVA02G18180.1"/>
    <property type="gene ID" value="ONIVA02G18180"/>
</dbReference>
<proteinExistence type="predicted"/>